<evidence type="ECO:0000259" key="10">
    <source>
        <dbReference type="Pfam" id="PF10496"/>
    </source>
</evidence>
<dbReference type="PANTHER" id="PTHR15959:SF0">
    <property type="entry name" value="SYNTAXIN-18"/>
    <property type="match status" value="1"/>
</dbReference>
<comment type="subcellular location">
    <subcellularLocation>
        <location evidence="1">Membrane</location>
        <topology evidence="1">Single-pass type IV membrane protein</topology>
    </subcellularLocation>
</comment>
<comment type="similarity">
    <text evidence="2">Belongs to the syntaxin family.</text>
</comment>
<dbReference type="Pfam" id="PF10496">
    <property type="entry name" value="Syntaxin-18_N"/>
    <property type="match status" value="1"/>
</dbReference>
<dbReference type="Gene3D" id="1.20.5.110">
    <property type="match status" value="1"/>
</dbReference>
<dbReference type="STRING" id="1408157.A0A1J7JTM9"/>
<dbReference type="AlphaFoldDB" id="A0A1J7JTM9"/>
<accession>A0A1J7JTM9</accession>
<evidence type="ECO:0000256" key="5">
    <source>
        <dbReference type="ARBA" id="ARBA00022927"/>
    </source>
</evidence>
<organism evidence="11 12">
    <name type="scientific">Coniochaeta ligniaria NRRL 30616</name>
    <dbReference type="NCBI Taxonomy" id="1408157"/>
    <lineage>
        <taxon>Eukaryota</taxon>
        <taxon>Fungi</taxon>
        <taxon>Dikarya</taxon>
        <taxon>Ascomycota</taxon>
        <taxon>Pezizomycotina</taxon>
        <taxon>Sordariomycetes</taxon>
        <taxon>Sordariomycetidae</taxon>
        <taxon>Coniochaetales</taxon>
        <taxon>Coniochaetaceae</taxon>
        <taxon>Coniochaeta</taxon>
    </lineage>
</organism>
<keyword evidence="5" id="KW-0653">Protein transport</keyword>
<protein>
    <recommendedName>
        <fullName evidence="10">SNARE-complex protein Syntaxin-18 N-terminal domain-containing protein</fullName>
    </recommendedName>
</protein>
<evidence type="ECO:0000256" key="1">
    <source>
        <dbReference type="ARBA" id="ARBA00004211"/>
    </source>
</evidence>
<feature type="region of interest" description="Disordered" evidence="9">
    <location>
        <begin position="79"/>
        <end position="101"/>
    </location>
</feature>
<dbReference type="InParanoid" id="A0A1J7JTM9"/>
<dbReference type="OrthoDB" id="342981at2759"/>
<reference evidence="11 12" key="1">
    <citation type="submission" date="2016-10" db="EMBL/GenBank/DDBJ databases">
        <title>Draft genome sequence of Coniochaeta ligniaria NRRL30616, a lignocellulolytic fungus for bioabatement of inhibitors in plant biomass hydrolysates.</title>
        <authorList>
            <consortium name="DOE Joint Genome Institute"/>
            <person name="Jimenez D.J."/>
            <person name="Hector R.E."/>
            <person name="Riley R."/>
            <person name="Sun H."/>
            <person name="Grigoriev I.V."/>
            <person name="Van Elsas J.D."/>
            <person name="Nichols N.N."/>
        </authorList>
    </citation>
    <scope>NUCLEOTIDE SEQUENCE [LARGE SCALE GENOMIC DNA]</scope>
    <source>
        <strain evidence="11 12">NRRL 30616</strain>
    </source>
</reference>
<feature type="domain" description="SNARE-complex protein Syntaxin-18 N-terminal" evidence="10">
    <location>
        <begin position="17"/>
        <end position="104"/>
    </location>
</feature>
<feature type="non-terminal residue" evidence="11">
    <location>
        <position position="373"/>
    </location>
</feature>
<dbReference type="GO" id="GO:0015031">
    <property type="term" value="P:protein transport"/>
    <property type="evidence" value="ECO:0007669"/>
    <property type="project" value="UniProtKB-KW"/>
</dbReference>
<evidence type="ECO:0000256" key="9">
    <source>
        <dbReference type="SAM" id="MobiDB-lite"/>
    </source>
</evidence>
<gene>
    <name evidence="11" type="ORF">CONLIGDRAFT_594048</name>
</gene>
<keyword evidence="4" id="KW-0812">Transmembrane</keyword>
<evidence type="ECO:0000256" key="3">
    <source>
        <dbReference type="ARBA" id="ARBA00022448"/>
    </source>
</evidence>
<dbReference type="PANTHER" id="PTHR15959">
    <property type="entry name" value="SYNTAXIN-18"/>
    <property type="match status" value="1"/>
</dbReference>
<evidence type="ECO:0000256" key="4">
    <source>
        <dbReference type="ARBA" id="ARBA00022692"/>
    </source>
</evidence>
<dbReference type="FunCoup" id="A0A1J7JTM9">
    <property type="interactions" value="263"/>
</dbReference>
<name>A0A1J7JTM9_9PEZI</name>
<dbReference type="EMBL" id="KV875095">
    <property type="protein sequence ID" value="OIW32724.1"/>
    <property type="molecule type" value="Genomic_DNA"/>
</dbReference>
<keyword evidence="6" id="KW-1133">Transmembrane helix</keyword>
<dbReference type="GO" id="GO:0031201">
    <property type="term" value="C:SNARE complex"/>
    <property type="evidence" value="ECO:0007669"/>
    <property type="project" value="TreeGrafter"/>
</dbReference>
<keyword evidence="7" id="KW-0175">Coiled coil</keyword>
<feature type="region of interest" description="Disordered" evidence="9">
    <location>
        <begin position="229"/>
        <end position="268"/>
    </location>
</feature>
<feature type="compositionally biased region" description="Polar residues" evidence="9">
    <location>
        <begin position="79"/>
        <end position="95"/>
    </location>
</feature>
<evidence type="ECO:0000256" key="7">
    <source>
        <dbReference type="ARBA" id="ARBA00023054"/>
    </source>
</evidence>
<keyword evidence="8" id="KW-0472">Membrane</keyword>
<evidence type="ECO:0000256" key="6">
    <source>
        <dbReference type="ARBA" id="ARBA00022989"/>
    </source>
</evidence>
<sequence>MHRLWYSEYWTCTLKMTDLTPAFNELLKEREARPTRRSYDIDNINEFLKEAYRISSLITRLHTDLLSIRQAYLSTAQPRKTHLRSTSQNSHSVPQYLTDRDREEIDANAKSTLRDLNASIRALSDAEQLRRETASALLKKKYAARFGVSWASGGGLAAAAKSPAQVAEEDAAGQVAAHREAVLWFLRQRLGEVGRTQAGMMETRLTREMEKNRSVLAKARGGMVGLNDFPSMGVDAGESSTAGRRQSVRGLPPGEEERQGLQPQSDLTEDQRQMFEKGNQDMLKHYESTLDKVRTAEKSLVEISELQTLLVNNLTTQSAHIDQLVADSFKTTENVGGGNQQLKKAAQRASPARYTFFAASGLCAFLIVWDLLI</sequence>
<evidence type="ECO:0000256" key="2">
    <source>
        <dbReference type="ARBA" id="ARBA00009063"/>
    </source>
</evidence>
<evidence type="ECO:0000313" key="12">
    <source>
        <dbReference type="Proteomes" id="UP000182658"/>
    </source>
</evidence>
<keyword evidence="12" id="KW-1185">Reference proteome</keyword>
<dbReference type="Proteomes" id="UP000182658">
    <property type="component" value="Unassembled WGS sequence"/>
</dbReference>
<dbReference type="InterPro" id="IPR019529">
    <property type="entry name" value="Syntaxin-18_N"/>
</dbReference>
<dbReference type="GO" id="GO:0006890">
    <property type="term" value="P:retrograde vesicle-mediated transport, Golgi to endoplasmic reticulum"/>
    <property type="evidence" value="ECO:0007669"/>
    <property type="project" value="TreeGrafter"/>
</dbReference>
<keyword evidence="3" id="KW-0813">Transport</keyword>
<evidence type="ECO:0000313" key="11">
    <source>
        <dbReference type="EMBL" id="OIW32724.1"/>
    </source>
</evidence>
<dbReference type="CDD" id="cd15850">
    <property type="entry name" value="SNARE_syntaxin18"/>
    <property type="match status" value="1"/>
</dbReference>
<evidence type="ECO:0000256" key="8">
    <source>
        <dbReference type="ARBA" id="ARBA00023136"/>
    </source>
</evidence>
<dbReference type="GO" id="GO:0005783">
    <property type="term" value="C:endoplasmic reticulum"/>
    <property type="evidence" value="ECO:0007669"/>
    <property type="project" value="TreeGrafter"/>
</dbReference>
<proteinExistence type="inferred from homology"/>